<dbReference type="SMART" id="SM00184">
    <property type="entry name" value="RING"/>
    <property type="match status" value="3"/>
</dbReference>
<dbReference type="Pfam" id="PF01485">
    <property type="entry name" value="IBR"/>
    <property type="match status" value="1"/>
</dbReference>
<gene>
    <name evidence="10" type="ORF">B0T18DRAFT_364161</name>
</gene>
<evidence type="ECO:0000256" key="2">
    <source>
        <dbReference type="ARBA" id="ARBA00012251"/>
    </source>
</evidence>
<keyword evidence="8" id="KW-0862">Zinc</keyword>
<evidence type="ECO:0000313" key="11">
    <source>
        <dbReference type="Proteomes" id="UP001172155"/>
    </source>
</evidence>
<dbReference type="GO" id="GO:0016567">
    <property type="term" value="P:protein ubiquitination"/>
    <property type="evidence" value="ECO:0007669"/>
    <property type="project" value="InterPro"/>
</dbReference>
<protein>
    <recommendedName>
        <fullName evidence="2">RBR-type E3 ubiquitin transferase</fullName>
        <ecNumber evidence="2">2.3.2.31</ecNumber>
    </recommendedName>
</protein>
<evidence type="ECO:0000256" key="4">
    <source>
        <dbReference type="ARBA" id="ARBA00022723"/>
    </source>
</evidence>
<reference evidence="10" key="1">
    <citation type="submission" date="2023-06" db="EMBL/GenBank/DDBJ databases">
        <title>Genome-scale phylogeny and comparative genomics of the fungal order Sordariales.</title>
        <authorList>
            <consortium name="Lawrence Berkeley National Laboratory"/>
            <person name="Hensen N."/>
            <person name="Bonometti L."/>
            <person name="Westerberg I."/>
            <person name="Brannstrom I.O."/>
            <person name="Guillou S."/>
            <person name="Cros-Aarteil S."/>
            <person name="Calhoun S."/>
            <person name="Haridas S."/>
            <person name="Kuo A."/>
            <person name="Mondo S."/>
            <person name="Pangilinan J."/>
            <person name="Riley R."/>
            <person name="LaButti K."/>
            <person name="Andreopoulos B."/>
            <person name="Lipzen A."/>
            <person name="Chen C."/>
            <person name="Yanf M."/>
            <person name="Daum C."/>
            <person name="Ng V."/>
            <person name="Clum A."/>
            <person name="Steindorff A."/>
            <person name="Ohm R."/>
            <person name="Martin F."/>
            <person name="Silar P."/>
            <person name="Natvig D."/>
            <person name="Lalanne C."/>
            <person name="Gautier V."/>
            <person name="Ament-velasquez S.L."/>
            <person name="Kruys A."/>
            <person name="Hutchinson M.I."/>
            <person name="Powell A.J."/>
            <person name="Barry K."/>
            <person name="Miller A.N."/>
            <person name="Grigoriev I.V."/>
            <person name="Debuchy R."/>
            <person name="Gladieux P."/>
            <person name="Thoren M.H."/>
            <person name="Johannesson H."/>
        </authorList>
    </citation>
    <scope>NUCLEOTIDE SEQUENCE</scope>
    <source>
        <strain evidence="10">SMH3187-1</strain>
    </source>
</reference>
<dbReference type="Gene3D" id="3.30.40.10">
    <property type="entry name" value="Zinc/RING finger domain, C3HC4 (zinc finger)"/>
    <property type="match status" value="1"/>
</dbReference>
<dbReference type="PANTHER" id="PTHR11685">
    <property type="entry name" value="RBR FAMILY RING FINGER AND IBR DOMAIN-CONTAINING"/>
    <property type="match status" value="1"/>
</dbReference>
<dbReference type="InterPro" id="IPR044066">
    <property type="entry name" value="TRIAD_supradom"/>
</dbReference>
<accession>A0AA40F0N3</accession>
<dbReference type="SUPFAM" id="SSF57850">
    <property type="entry name" value="RING/U-box"/>
    <property type="match status" value="3"/>
</dbReference>
<keyword evidence="7" id="KW-0833">Ubl conjugation pathway</keyword>
<proteinExistence type="predicted"/>
<evidence type="ECO:0000256" key="6">
    <source>
        <dbReference type="ARBA" id="ARBA00022771"/>
    </source>
</evidence>
<keyword evidence="5" id="KW-0677">Repeat</keyword>
<keyword evidence="11" id="KW-1185">Reference proteome</keyword>
<evidence type="ECO:0000259" key="9">
    <source>
        <dbReference type="PROSITE" id="PS51873"/>
    </source>
</evidence>
<dbReference type="EMBL" id="JAUKUD010000003">
    <property type="protein sequence ID" value="KAK0748999.1"/>
    <property type="molecule type" value="Genomic_DNA"/>
</dbReference>
<keyword evidence="6" id="KW-0863">Zinc-finger</keyword>
<dbReference type="Pfam" id="PF22191">
    <property type="entry name" value="IBR_1"/>
    <property type="match status" value="1"/>
</dbReference>
<organism evidence="10 11">
    <name type="scientific">Schizothecium vesticola</name>
    <dbReference type="NCBI Taxonomy" id="314040"/>
    <lineage>
        <taxon>Eukaryota</taxon>
        <taxon>Fungi</taxon>
        <taxon>Dikarya</taxon>
        <taxon>Ascomycota</taxon>
        <taxon>Pezizomycotina</taxon>
        <taxon>Sordariomycetes</taxon>
        <taxon>Sordariomycetidae</taxon>
        <taxon>Sordariales</taxon>
        <taxon>Schizotheciaceae</taxon>
        <taxon>Schizothecium</taxon>
    </lineage>
</organism>
<keyword evidence="3" id="KW-0808">Transferase</keyword>
<dbReference type="InterPro" id="IPR001841">
    <property type="entry name" value="Znf_RING"/>
</dbReference>
<evidence type="ECO:0000256" key="5">
    <source>
        <dbReference type="ARBA" id="ARBA00022737"/>
    </source>
</evidence>
<dbReference type="Gene3D" id="1.20.120.1750">
    <property type="match status" value="1"/>
</dbReference>
<comment type="catalytic activity">
    <reaction evidence="1">
        <text>[E2 ubiquitin-conjugating enzyme]-S-ubiquitinyl-L-cysteine + [acceptor protein]-L-lysine = [E2 ubiquitin-conjugating enzyme]-L-cysteine + [acceptor protein]-N(6)-ubiquitinyl-L-lysine.</text>
        <dbReference type="EC" id="2.3.2.31"/>
    </reaction>
</comment>
<dbReference type="AlphaFoldDB" id="A0AA40F0N3"/>
<dbReference type="Proteomes" id="UP001172155">
    <property type="component" value="Unassembled WGS sequence"/>
</dbReference>
<evidence type="ECO:0000256" key="3">
    <source>
        <dbReference type="ARBA" id="ARBA00022679"/>
    </source>
</evidence>
<evidence type="ECO:0000256" key="8">
    <source>
        <dbReference type="ARBA" id="ARBA00022833"/>
    </source>
</evidence>
<dbReference type="InterPro" id="IPR031127">
    <property type="entry name" value="E3_UB_ligase_RBR"/>
</dbReference>
<evidence type="ECO:0000256" key="7">
    <source>
        <dbReference type="ARBA" id="ARBA00022786"/>
    </source>
</evidence>
<dbReference type="InterPro" id="IPR013083">
    <property type="entry name" value="Znf_RING/FYVE/PHD"/>
</dbReference>
<feature type="domain" description="RING-type" evidence="9">
    <location>
        <begin position="306"/>
        <end position="538"/>
    </location>
</feature>
<keyword evidence="4" id="KW-0479">Metal-binding</keyword>
<dbReference type="InterPro" id="IPR002867">
    <property type="entry name" value="IBR_dom"/>
</dbReference>
<dbReference type="GO" id="GO:0008270">
    <property type="term" value="F:zinc ion binding"/>
    <property type="evidence" value="ECO:0007669"/>
    <property type="project" value="UniProtKB-KW"/>
</dbReference>
<dbReference type="PROSITE" id="PS51873">
    <property type="entry name" value="TRIAD"/>
    <property type="match status" value="1"/>
</dbReference>
<comment type="caution">
    <text evidence="10">The sequence shown here is derived from an EMBL/GenBank/DDBJ whole genome shotgun (WGS) entry which is preliminary data.</text>
</comment>
<name>A0AA40F0N3_9PEZI</name>
<evidence type="ECO:0000256" key="1">
    <source>
        <dbReference type="ARBA" id="ARBA00001798"/>
    </source>
</evidence>
<dbReference type="GO" id="GO:0061630">
    <property type="term" value="F:ubiquitin protein ligase activity"/>
    <property type="evidence" value="ECO:0007669"/>
    <property type="project" value="UniProtKB-EC"/>
</dbReference>
<dbReference type="EC" id="2.3.2.31" evidence="2"/>
<dbReference type="SMART" id="SM00647">
    <property type="entry name" value="IBR"/>
    <property type="match status" value="2"/>
</dbReference>
<evidence type="ECO:0000313" key="10">
    <source>
        <dbReference type="EMBL" id="KAK0748999.1"/>
    </source>
</evidence>
<sequence length="566" mass="64256">MEAARVLDVSLTPRTLIISKLLLGHAKKVVQRSDEALLQPCSPTLLTFRNLDVRLNANQAKVIMESMSVDDLLVVSCEICLLPKLAAKPGVVARVDEFIGTSRRTSCCSKSVCRQCLLQSVAETLETNWWTNLGVTNWLRCPVSGCGAYFDMGSFVDVNTETLLGIWGDDDTARHLETYHRAEAFRAALHRHSPYFSDESLLVASSLQNHLVKIGRMHPLFNPVFRVVHRIPDETGGIPPFRPGRITHFGPAMMRTVSVDHNGDSINVPLFTRFLRKQDTPKSCIICTDDIFDIHNGSAEEWLHLCSGFHGAWMWDILLSPLKLELQCHHPIDFCTTCLRSHLKAQLEQHGRGGPGQLSCPSVGCGRKLSYQELQLYGDPDTFTLYDKYLQLDALDRLPNFRWCLRPECPSGQLYNDDDDDDDEEEPLDPYMYCNECEFDMCFVHSVPWHKGQSCAQYDSMPTHGDPEFQQTQDWIRENTKPCPGCSENIQKGDMCFHMTCTRCRYEFCWECLADWKLIAPDDPEDDTYNVEAHKTVCPFRTNGVVPTHISGTTLEEALRRRADDQ</sequence>